<dbReference type="InterPro" id="IPR051064">
    <property type="entry name" value="SEC14/CRAL-TRIO_domain"/>
</dbReference>
<dbReference type="GO" id="GO:0005737">
    <property type="term" value="C:cytoplasm"/>
    <property type="evidence" value="ECO:0007669"/>
    <property type="project" value="TreeGrafter"/>
</dbReference>
<proteinExistence type="predicted"/>
<dbReference type="InterPro" id="IPR036598">
    <property type="entry name" value="GOLD_dom_sf"/>
</dbReference>
<sequence>MDLNQLSDSQKAILKQFRETIKDCQLPNSEDAYLARWLIARDFDIPKAEKMLRNSLEWRRQHKIDTIRDDLKPSEVLTNYVSASLVGRDKTQSPLWITRYGRMDMKGVLRSAKKRDFIMYVVYLVETSIWRVISDPQKYKRSPDTMVQTTVIFDLEGLSMQHITNKQAVDAAIKIIQIYEANYPEYLSRVFVINAPKVFSIAYPILKPFIHERTRDKIKIFGHDSKQWKAAILAEVDPEELPAAYGGSMTDPDGNPNCITIVNMGGEVPKSYYFSCKPDTANKKTLSVSSGSKEHLEFQVDKAGSVLKWNFHCEDGDIVFAVYRKQGSALIPIVPADRVDCQMSPEEGELDCDETGVYVVEFDNGFSYLRSKKIWYVISVESAAVRGADGISLD</sequence>
<dbReference type="AlphaFoldDB" id="A0A0P5KKJ6"/>
<dbReference type="SMART" id="SM01100">
    <property type="entry name" value="CRAL_TRIO_N"/>
    <property type="match status" value="1"/>
</dbReference>
<dbReference type="InterPro" id="IPR009038">
    <property type="entry name" value="GOLD_dom"/>
</dbReference>
<dbReference type="InterPro" id="IPR001251">
    <property type="entry name" value="CRAL-TRIO_dom"/>
</dbReference>
<dbReference type="SUPFAM" id="SSF46938">
    <property type="entry name" value="CRAL/TRIO N-terminal domain"/>
    <property type="match status" value="1"/>
</dbReference>
<reference evidence="1" key="1">
    <citation type="submission" date="2015-10" db="EMBL/GenBank/DDBJ databases">
        <title>EvidentialGene: Evidence-directed Construction of Complete mRNA Transcriptomes without Genomes.</title>
        <authorList>
            <person name="Gilbert D.G."/>
        </authorList>
    </citation>
    <scope>NUCLEOTIDE SEQUENCE</scope>
</reference>
<dbReference type="PROSITE" id="PS50866">
    <property type="entry name" value="GOLD"/>
    <property type="match status" value="1"/>
</dbReference>
<organism evidence="1">
    <name type="scientific">Daphnia magna</name>
    <dbReference type="NCBI Taxonomy" id="35525"/>
    <lineage>
        <taxon>Eukaryota</taxon>
        <taxon>Metazoa</taxon>
        <taxon>Ecdysozoa</taxon>
        <taxon>Arthropoda</taxon>
        <taxon>Crustacea</taxon>
        <taxon>Branchiopoda</taxon>
        <taxon>Diplostraca</taxon>
        <taxon>Cladocera</taxon>
        <taxon>Anomopoda</taxon>
        <taxon>Daphniidae</taxon>
        <taxon>Daphnia</taxon>
    </lineage>
</organism>
<dbReference type="PROSITE" id="PS50191">
    <property type="entry name" value="CRAL_TRIO"/>
    <property type="match status" value="1"/>
</dbReference>
<dbReference type="OrthoDB" id="1434354at2759"/>
<dbReference type="SUPFAM" id="SSF52087">
    <property type="entry name" value="CRAL/TRIO domain"/>
    <property type="match status" value="1"/>
</dbReference>
<evidence type="ECO:0000313" key="1">
    <source>
        <dbReference type="EMBL" id="JAL52370.1"/>
    </source>
</evidence>
<accession>A0A0P5KKJ6</accession>
<dbReference type="InterPro" id="IPR036273">
    <property type="entry name" value="CRAL/TRIO_N_dom_sf"/>
</dbReference>
<dbReference type="EMBL" id="GDIQ01099356">
    <property type="protein sequence ID" value="JAL52370.1"/>
    <property type="molecule type" value="Transcribed_RNA"/>
</dbReference>
<dbReference type="InterPro" id="IPR036865">
    <property type="entry name" value="CRAL-TRIO_dom_sf"/>
</dbReference>
<protein>
    <submittedName>
        <fullName evidence="1">Cral/trio domain-containing protein</fullName>
    </submittedName>
</protein>
<dbReference type="SUPFAM" id="SSF101576">
    <property type="entry name" value="Supernatant protein factor (SPF), C-terminal domain"/>
    <property type="match status" value="1"/>
</dbReference>
<dbReference type="Pfam" id="PF00650">
    <property type="entry name" value="CRAL_TRIO"/>
    <property type="match status" value="1"/>
</dbReference>
<dbReference type="CDD" id="cd00170">
    <property type="entry name" value="SEC14"/>
    <property type="match status" value="1"/>
</dbReference>
<name>A0A0P5KKJ6_9CRUS</name>
<dbReference type="Gene3D" id="2.60.120.680">
    <property type="entry name" value="GOLD domain"/>
    <property type="match status" value="1"/>
</dbReference>
<dbReference type="InterPro" id="IPR011074">
    <property type="entry name" value="CRAL/TRIO_N_dom"/>
</dbReference>
<dbReference type="PANTHER" id="PTHR23324:SF83">
    <property type="entry name" value="SEC14-LIKE PROTEIN 2"/>
    <property type="match status" value="1"/>
</dbReference>
<dbReference type="Gene3D" id="3.40.525.10">
    <property type="entry name" value="CRAL-TRIO lipid binding domain"/>
    <property type="match status" value="1"/>
</dbReference>
<dbReference type="SMART" id="SM00516">
    <property type="entry name" value="SEC14"/>
    <property type="match status" value="1"/>
</dbReference>
<dbReference type="PANTHER" id="PTHR23324">
    <property type="entry name" value="SEC14 RELATED PROTEIN"/>
    <property type="match status" value="1"/>
</dbReference>